<keyword evidence="2" id="KW-1185">Reference proteome</keyword>
<comment type="caution">
    <text evidence="1">The sequence shown here is derived from an EMBL/GenBank/DDBJ whole genome shotgun (WGS) entry which is preliminary data.</text>
</comment>
<proteinExistence type="predicted"/>
<name>A0AAN9K2Q8_CLITE</name>
<evidence type="ECO:0000313" key="1">
    <source>
        <dbReference type="EMBL" id="KAK7308833.1"/>
    </source>
</evidence>
<protein>
    <submittedName>
        <fullName evidence="1">Uncharacterized protein</fullName>
    </submittedName>
</protein>
<organism evidence="1 2">
    <name type="scientific">Clitoria ternatea</name>
    <name type="common">Butterfly pea</name>
    <dbReference type="NCBI Taxonomy" id="43366"/>
    <lineage>
        <taxon>Eukaryota</taxon>
        <taxon>Viridiplantae</taxon>
        <taxon>Streptophyta</taxon>
        <taxon>Embryophyta</taxon>
        <taxon>Tracheophyta</taxon>
        <taxon>Spermatophyta</taxon>
        <taxon>Magnoliopsida</taxon>
        <taxon>eudicotyledons</taxon>
        <taxon>Gunneridae</taxon>
        <taxon>Pentapetalae</taxon>
        <taxon>rosids</taxon>
        <taxon>fabids</taxon>
        <taxon>Fabales</taxon>
        <taxon>Fabaceae</taxon>
        <taxon>Papilionoideae</taxon>
        <taxon>50 kb inversion clade</taxon>
        <taxon>NPAAA clade</taxon>
        <taxon>indigoferoid/millettioid clade</taxon>
        <taxon>Phaseoleae</taxon>
        <taxon>Clitoria</taxon>
    </lineage>
</organism>
<dbReference type="EMBL" id="JAYKXN010000002">
    <property type="protein sequence ID" value="KAK7308833.1"/>
    <property type="molecule type" value="Genomic_DNA"/>
</dbReference>
<accession>A0AAN9K2Q8</accession>
<gene>
    <name evidence="1" type="ORF">RJT34_05101</name>
</gene>
<dbReference type="Proteomes" id="UP001359559">
    <property type="component" value="Unassembled WGS sequence"/>
</dbReference>
<dbReference type="AlphaFoldDB" id="A0AAN9K2Q8"/>
<reference evidence="1 2" key="1">
    <citation type="submission" date="2024-01" db="EMBL/GenBank/DDBJ databases">
        <title>The genomes of 5 underutilized Papilionoideae crops provide insights into root nodulation and disease resistance.</title>
        <authorList>
            <person name="Yuan L."/>
        </authorList>
    </citation>
    <scope>NUCLEOTIDE SEQUENCE [LARGE SCALE GENOMIC DNA]</scope>
    <source>
        <strain evidence="1">LY-2023</strain>
        <tissue evidence="1">Leaf</tissue>
    </source>
</reference>
<sequence>MELWEFFQLRANEIVVTSKLRLSTELVRQWVVRMFCHDPKLDLDNELNILKIDRDLRCVVREDGEIGIEETDNEMRIDVEEVAVDNDSNEVREEVVHIAAGDVHMREFSRKMTTRSKSKL</sequence>
<evidence type="ECO:0000313" key="2">
    <source>
        <dbReference type="Proteomes" id="UP001359559"/>
    </source>
</evidence>